<evidence type="ECO:0000313" key="3">
    <source>
        <dbReference type="Proteomes" id="UP001596481"/>
    </source>
</evidence>
<dbReference type="RefSeq" id="WP_390221865.1">
    <property type="nucleotide sequence ID" value="NZ_JBHTAA010000001.1"/>
</dbReference>
<evidence type="ECO:0000259" key="1">
    <source>
        <dbReference type="Pfam" id="PF01593"/>
    </source>
</evidence>
<dbReference type="PANTHER" id="PTHR16128">
    <property type="entry name" value="FAD/NAD(P)-BINDING OXIDOREDUCTASE FAMILY PROTEIN"/>
    <property type="match status" value="1"/>
</dbReference>
<protein>
    <submittedName>
        <fullName evidence="2">NAD(P)/FAD-dependent oxidoreductase</fullName>
    </submittedName>
</protein>
<comment type="caution">
    <text evidence="2">The sequence shown here is derived from an EMBL/GenBank/DDBJ whole genome shotgun (WGS) entry which is preliminary data.</text>
</comment>
<dbReference type="Gene3D" id="3.90.660.10">
    <property type="match status" value="1"/>
</dbReference>
<accession>A0ABD5ZBC2</accession>
<evidence type="ECO:0000313" key="2">
    <source>
        <dbReference type="EMBL" id="MFC7202567.1"/>
    </source>
</evidence>
<dbReference type="Pfam" id="PF13450">
    <property type="entry name" value="NAD_binding_8"/>
    <property type="match status" value="1"/>
</dbReference>
<dbReference type="Pfam" id="PF01593">
    <property type="entry name" value="Amino_oxidase"/>
    <property type="match status" value="1"/>
</dbReference>
<dbReference type="EMBL" id="JBHTAA010000001">
    <property type="protein sequence ID" value="MFC7202567.1"/>
    <property type="molecule type" value="Genomic_DNA"/>
</dbReference>
<dbReference type="Proteomes" id="UP001596481">
    <property type="component" value="Unassembled WGS sequence"/>
</dbReference>
<organism evidence="2 3">
    <name type="scientific">Haloferax namakaokahaiae</name>
    <dbReference type="NCBI Taxonomy" id="1748331"/>
    <lineage>
        <taxon>Archaea</taxon>
        <taxon>Methanobacteriati</taxon>
        <taxon>Methanobacteriota</taxon>
        <taxon>Stenosarchaea group</taxon>
        <taxon>Halobacteria</taxon>
        <taxon>Halobacteriales</taxon>
        <taxon>Haloferacaceae</taxon>
        <taxon>Haloferax</taxon>
    </lineage>
</organism>
<dbReference type="SUPFAM" id="SSF51905">
    <property type="entry name" value="FAD/NAD(P)-binding domain"/>
    <property type="match status" value="1"/>
</dbReference>
<dbReference type="Gene3D" id="3.50.50.60">
    <property type="entry name" value="FAD/NAD(P)-binding domain"/>
    <property type="match status" value="1"/>
</dbReference>
<name>A0ABD5ZBC2_9EURY</name>
<keyword evidence="3" id="KW-1185">Reference proteome</keyword>
<feature type="domain" description="Amine oxidase" evidence="1">
    <location>
        <begin position="102"/>
        <end position="342"/>
    </location>
</feature>
<proteinExistence type="predicted"/>
<dbReference type="InterPro" id="IPR036188">
    <property type="entry name" value="FAD/NAD-bd_sf"/>
</dbReference>
<gene>
    <name evidence="2" type="ORF">ACFQJC_03510</name>
</gene>
<sequence length="345" mass="38424">MSRDVCIVGAGVAGIGAAYALRTTDANVTILEKSRGVAGRAATRRKNGCRYDHGANYVKEYDERTADLISDLGTDGLVDIEEPIWTFDAAGDIAEGDDRDEHKWTWEAGITQLGKRLLDQTNATVERETRVAAIDRDYETGVWSVVDTDDVRHGPFDVVLLTPPAPQTAGILTEMGWGSQEMVALREAIGSVSYRTIRSVMLHYDFERNDPWYALVNPDKEHDIGWLAREECKDGHVPDGESLLVVQMSPEWSSEHYDDDPDEIARTAADKVATLLGDERLRDPDWVDHQGWRYALPNGSAFEEVIRRGEEAGLYFAGDWTVGEGRVHAALWSGIETGERIIDQF</sequence>
<dbReference type="AlphaFoldDB" id="A0ABD5ZBC2"/>
<dbReference type="InterPro" id="IPR002937">
    <property type="entry name" value="Amino_oxidase"/>
</dbReference>
<reference evidence="2 3" key="1">
    <citation type="journal article" date="2019" name="Int. J. Syst. Evol. Microbiol.">
        <title>The Global Catalogue of Microorganisms (GCM) 10K type strain sequencing project: providing services to taxonomists for standard genome sequencing and annotation.</title>
        <authorList>
            <consortium name="The Broad Institute Genomics Platform"/>
            <consortium name="The Broad Institute Genome Sequencing Center for Infectious Disease"/>
            <person name="Wu L."/>
            <person name="Ma J."/>
        </authorList>
    </citation>
    <scope>NUCLEOTIDE SEQUENCE [LARGE SCALE GENOMIC DNA]</scope>
    <source>
        <strain evidence="2 3">DSM 29988</strain>
    </source>
</reference>
<dbReference type="PANTHER" id="PTHR16128:SF5">
    <property type="entry name" value="FAD_NAD(P)-BINDING OXIDOREDUCTASE FAMILY PROTEIN"/>
    <property type="match status" value="1"/>
</dbReference>